<protein>
    <submittedName>
        <fullName evidence="1">Uncharacterized protein</fullName>
    </submittedName>
</protein>
<reference evidence="2" key="1">
    <citation type="journal article" date="2019" name="Int. J. Syst. Evol. Microbiol.">
        <title>The Global Catalogue of Microorganisms (GCM) 10K type strain sequencing project: providing services to taxonomists for standard genome sequencing and annotation.</title>
        <authorList>
            <consortium name="The Broad Institute Genomics Platform"/>
            <consortium name="The Broad Institute Genome Sequencing Center for Infectious Disease"/>
            <person name="Wu L."/>
            <person name="Ma J."/>
        </authorList>
    </citation>
    <scope>NUCLEOTIDE SEQUENCE [LARGE SCALE GENOMIC DNA]</scope>
    <source>
        <strain evidence="2">JCM 9687</strain>
    </source>
</reference>
<proteinExistence type="predicted"/>
<keyword evidence="2" id="KW-1185">Reference proteome</keyword>
<dbReference type="EMBL" id="BAAAYK010000047">
    <property type="protein sequence ID" value="GAA3366859.1"/>
    <property type="molecule type" value="Genomic_DNA"/>
</dbReference>
<name>A0ABP6S319_9PSEU</name>
<evidence type="ECO:0000313" key="1">
    <source>
        <dbReference type="EMBL" id="GAA3366859.1"/>
    </source>
</evidence>
<organism evidence="1 2">
    <name type="scientific">Saccharopolyspora gregorii</name>
    <dbReference type="NCBI Taxonomy" id="33914"/>
    <lineage>
        <taxon>Bacteria</taxon>
        <taxon>Bacillati</taxon>
        <taxon>Actinomycetota</taxon>
        <taxon>Actinomycetes</taxon>
        <taxon>Pseudonocardiales</taxon>
        <taxon>Pseudonocardiaceae</taxon>
        <taxon>Saccharopolyspora</taxon>
    </lineage>
</organism>
<comment type="caution">
    <text evidence="1">The sequence shown here is derived from an EMBL/GenBank/DDBJ whole genome shotgun (WGS) entry which is preliminary data.</text>
</comment>
<gene>
    <name evidence="1" type="ORF">GCM10020366_71940</name>
</gene>
<dbReference type="Proteomes" id="UP001500483">
    <property type="component" value="Unassembled WGS sequence"/>
</dbReference>
<sequence length="103" mass="11230">MNAWRGEGKFTLPTADAHWGEHFFGNIDELVQAGRGALTDSGVKVPRDVDSALSIAITVAQLRSRLPDQLDGIFTVPMPDLNGRWSSTLACRRPRSSRAPAAR</sequence>
<evidence type="ECO:0000313" key="2">
    <source>
        <dbReference type="Proteomes" id="UP001500483"/>
    </source>
</evidence>
<dbReference type="RefSeq" id="WP_344931713.1">
    <property type="nucleotide sequence ID" value="NZ_BAAAYK010000047.1"/>
</dbReference>
<accession>A0ABP6S319</accession>